<dbReference type="SMART" id="SM00704">
    <property type="entry name" value="ZnF_CDGSH"/>
    <property type="match status" value="1"/>
</dbReference>
<dbReference type="Proteomes" id="UP001596138">
    <property type="component" value="Unassembled WGS sequence"/>
</dbReference>
<sequence>MTRRDYPTAGLTIHWDSDICIHSGVCARTLPQVFRPREKPWIDADAADAAALAAAIDTCPSGALRYTRTDVEPAPKGELLLPSPAPEVPTAPAEPAAAVVVTATENGPYEIRGAVSVCAADGTVLREVGRVAYLCRCGHSATKPFCDGTHNRVGFSDAPAPAS</sequence>
<keyword evidence="7" id="KW-1185">Reference proteome</keyword>
<dbReference type="EMBL" id="JBHSTI010000008">
    <property type="protein sequence ID" value="MFC6237506.1"/>
    <property type="molecule type" value="Genomic_DNA"/>
</dbReference>
<dbReference type="InterPro" id="IPR018967">
    <property type="entry name" value="FeS-contain_CDGSH-typ"/>
</dbReference>
<name>A0ABW1SYJ8_9ACTN</name>
<proteinExistence type="predicted"/>
<dbReference type="InterPro" id="IPR042216">
    <property type="entry name" value="MitoNEET_CISD"/>
</dbReference>
<evidence type="ECO:0000256" key="1">
    <source>
        <dbReference type="ARBA" id="ARBA00022714"/>
    </source>
</evidence>
<evidence type="ECO:0000256" key="4">
    <source>
        <dbReference type="ARBA" id="ARBA00023014"/>
    </source>
</evidence>
<keyword evidence="4" id="KW-0411">Iron-sulfur</keyword>
<organism evidence="6 7">
    <name type="scientific">Longivirga aurantiaca</name>
    <dbReference type="NCBI Taxonomy" id="1837743"/>
    <lineage>
        <taxon>Bacteria</taxon>
        <taxon>Bacillati</taxon>
        <taxon>Actinomycetota</taxon>
        <taxon>Actinomycetes</taxon>
        <taxon>Sporichthyales</taxon>
        <taxon>Sporichthyaceae</taxon>
        <taxon>Longivirga</taxon>
    </lineage>
</organism>
<evidence type="ECO:0000313" key="6">
    <source>
        <dbReference type="EMBL" id="MFC6237506.1"/>
    </source>
</evidence>
<protein>
    <submittedName>
        <fullName evidence="6">(4Fe-4S)-binding protein</fullName>
    </submittedName>
</protein>
<keyword evidence="3" id="KW-0408">Iron</keyword>
<reference evidence="7" key="1">
    <citation type="journal article" date="2019" name="Int. J. Syst. Evol. Microbiol.">
        <title>The Global Catalogue of Microorganisms (GCM) 10K type strain sequencing project: providing services to taxonomists for standard genome sequencing and annotation.</title>
        <authorList>
            <consortium name="The Broad Institute Genomics Platform"/>
            <consortium name="The Broad Institute Genome Sequencing Center for Infectious Disease"/>
            <person name="Wu L."/>
            <person name="Ma J."/>
        </authorList>
    </citation>
    <scope>NUCLEOTIDE SEQUENCE [LARGE SCALE GENOMIC DNA]</scope>
    <source>
        <strain evidence="7">CGMCC 4.7317</strain>
    </source>
</reference>
<keyword evidence="1" id="KW-0001">2Fe-2S</keyword>
<evidence type="ECO:0000256" key="3">
    <source>
        <dbReference type="ARBA" id="ARBA00023004"/>
    </source>
</evidence>
<feature type="domain" description="Iron-binding zinc finger CDGSH type" evidence="5">
    <location>
        <begin position="121"/>
        <end position="156"/>
    </location>
</feature>
<comment type="caution">
    <text evidence="6">The sequence shown here is derived from an EMBL/GenBank/DDBJ whole genome shotgun (WGS) entry which is preliminary data.</text>
</comment>
<dbReference type="Pfam" id="PF09360">
    <property type="entry name" value="zf-CDGSH"/>
    <property type="match status" value="1"/>
</dbReference>
<dbReference type="SUPFAM" id="SSF54862">
    <property type="entry name" value="4Fe-4S ferredoxins"/>
    <property type="match status" value="1"/>
</dbReference>
<keyword evidence="2" id="KW-0479">Metal-binding</keyword>
<evidence type="ECO:0000256" key="2">
    <source>
        <dbReference type="ARBA" id="ARBA00022723"/>
    </source>
</evidence>
<dbReference type="InterPro" id="IPR010693">
    <property type="entry name" value="Divergent_4Fe-4S_mono-cluster"/>
</dbReference>
<accession>A0ABW1SYJ8</accession>
<evidence type="ECO:0000259" key="5">
    <source>
        <dbReference type="SMART" id="SM00704"/>
    </source>
</evidence>
<dbReference type="RefSeq" id="WP_386764865.1">
    <property type="nucleotide sequence ID" value="NZ_JBHSTI010000008.1"/>
</dbReference>
<dbReference type="Gene3D" id="3.40.5.90">
    <property type="entry name" value="CDGSH iron-sulfur domain, mitoNEET-type"/>
    <property type="match status" value="1"/>
</dbReference>
<gene>
    <name evidence="6" type="ORF">ACFQGU_06425</name>
</gene>
<dbReference type="Gene3D" id="3.30.70.20">
    <property type="match status" value="1"/>
</dbReference>
<evidence type="ECO:0000313" key="7">
    <source>
        <dbReference type="Proteomes" id="UP001596138"/>
    </source>
</evidence>
<dbReference type="Pfam" id="PF06902">
    <property type="entry name" value="Fer4_19"/>
    <property type="match status" value="1"/>
</dbReference>